<dbReference type="Gene3D" id="1.20.1250.20">
    <property type="entry name" value="MFS general substrate transporter like domains"/>
    <property type="match status" value="1"/>
</dbReference>
<feature type="transmembrane region" description="Helical" evidence="7">
    <location>
        <begin position="269"/>
        <end position="288"/>
    </location>
</feature>
<dbReference type="RefSeq" id="WP_378261385.1">
    <property type="nucleotide sequence ID" value="NZ_JBHUKR010000004.1"/>
</dbReference>
<gene>
    <name evidence="9" type="ORF">ACFSXZ_04180</name>
</gene>
<keyword evidence="6 7" id="KW-0472">Membrane</keyword>
<dbReference type="PANTHER" id="PTHR23513:SF6">
    <property type="entry name" value="MAJOR FACILITATOR SUPERFAMILY ASSOCIATED DOMAIN-CONTAINING PROTEIN"/>
    <property type="match status" value="1"/>
</dbReference>
<comment type="caution">
    <text evidence="9">The sequence shown here is derived from an EMBL/GenBank/DDBJ whole genome shotgun (WGS) entry which is preliminary data.</text>
</comment>
<feature type="domain" description="Major facilitator superfamily (MFS) profile" evidence="8">
    <location>
        <begin position="15"/>
        <end position="410"/>
    </location>
</feature>
<keyword evidence="4 7" id="KW-0812">Transmembrane</keyword>
<keyword evidence="10" id="KW-1185">Reference proteome</keyword>
<feature type="transmembrane region" description="Helical" evidence="7">
    <location>
        <begin position="166"/>
        <end position="194"/>
    </location>
</feature>
<dbReference type="SUPFAM" id="SSF103473">
    <property type="entry name" value="MFS general substrate transporter"/>
    <property type="match status" value="1"/>
</dbReference>
<dbReference type="Proteomes" id="UP001597417">
    <property type="component" value="Unassembled WGS sequence"/>
</dbReference>
<protein>
    <submittedName>
        <fullName evidence="9">MFS transporter</fullName>
    </submittedName>
</protein>
<evidence type="ECO:0000256" key="3">
    <source>
        <dbReference type="ARBA" id="ARBA00022475"/>
    </source>
</evidence>
<evidence type="ECO:0000256" key="2">
    <source>
        <dbReference type="ARBA" id="ARBA00022448"/>
    </source>
</evidence>
<keyword evidence="3" id="KW-1003">Cell membrane</keyword>
<feature type="transmembrane region" description="Helical" evidence="7">
    <location>
        <begin position="320"/>
        <end position="339"/>
    </location>
</feature>
<dbReference type="CDD" id="cd06173">
    <property type="entry name" value="MFS_MefA_like"/>
    <property type="match status" value="1"/>
</dbReference>
<evidence type="ECO:0000313" key="9">
    <source>
        <dbReference type="EMBL" id="MFD2415520.1"/>
    </source>
</evidence>
<feature type="transmembrane region" description="Helical" evidence="7">
    <location>
        <begin position="234"/>
        <end position="257"/>
    </location>
</feature>
<organism evidence="9 10">
    <name type="scientific">Amycolatopsis pigmentata</name>
    <dbReference type="NCBI Taxonomy" id="450801"/>
    <lineage>
        <taxon>Bacteria</taxon>
        <taxon>Bacillati</taxon>
        <taxon>Actinomycetota</taxon>
        <taxon>Actinomycetes</taxon>
        <taxon>Pseudonocardiales</taxon>
        <taxon>Pseudonocardiaceae</taxon>
        <taxon>Amycolatopsis</taxon>
    </lineage>
</organism>
<dbReference type="Pfam" id="PF05977">
    <property type="entry name" value="MFS_3"/>
    <property type="match status" value="1"/>
</dbReference>
<evidence type="ECO:0000313" key="10">
    <source>
        <dbReference type="Proteomes" id="UP001597417"/>
    </source>
</evidence>
<dbReference type="InterPro" id="IPR010290">
    <property type="entry name" value="TM_effector"/>
</dbReference>
<evidence type="ECO:0000256" key="1">
    <source>
        <dbReference type="ARBA" id="ARBA00004651"/>
    </source>
</evidence>
<feature type="transmembrane region" description="Helical" evidence="7">
    <location>
        <begin position="295"/>
        <end position="314"/>
    </location>
</feature>
<feature type="transmembrane region" description="Helical" evidence="7">
    <location>
        <begin position="92"/>
        <end position="117"/>
    </location>
</feature>
<evidence type="ECO:0000256" key="6">
    <source>
        <dbReference type="ARBA" id="ARBA00023136"/>
    </source>
</evidence>
<comment type="subcellular location">
    <subcellularLocation>
        <location evidence="1">Cell membrane</location>
        <topology evidence="1">Multi-pass membrane protein</topology>
    </subcellularLocation>
</comment>
<accession>A0ABW5FLN0</accession>
<keyword evidence="2" id="KW-0813">Transport</keyword>
<feature type="transmembrane region" description="Helical" evidence="7">
    <location>
        <begin position="49"/>
        <end position="72"/>
    </location>
</feature>
<dbReference type="EMBL" id="JBHUKR010000004">
    <property type="protein sequence ID" value="MFD2415520.1"/>
    <property type="molecule type" value="Genomic_DNA"/>
</dbReference>
<feature type="transmembrane region" description="Helical" evidence="7">
    <location>
        <begin position="351"/>
        <end position="370"/>
    </location>
</feature>
<name>A0ABW5FLN0_9PSEU</name>
<feature type="transmembrane region" description="Helical" evidence="7">
    <location>
        <begin position="382"/>
        <end position="402"/>
    </location>
</feature>
<dbReference type="InterPro" id="IPR036259">
    <property type="entry name" value="MFS_trans_sf"/>
</dbReference>
<keyword evidence="5 7" id="KW-1133">Transmembrane helix</keyword>
<evidence type="ECO:0000259" key="8">
    <source>
        <dbReference type="PROSITE" id="PS50850"/>
    </source>
</evidence>
<evidence type="ECO:0000256" key="7">
    <source>
        <dbReference type="SAM" id="Phobius"/>
    </source>
</evidence>
<dbReference type="PROSITE" id="PS50850">
    <property type="entry name" value="MFS"/>
    <property type="match status" value="1"/>
</dbReference>
<proteinExistence type="predicted"/>
<reference evidence="10" key="1">
    <citation type="journal article" date="2019" name="Int. J. Syst. Evol. Microbiol.">
        <title>The Global Catalogue of Microorganisms (GCM) 10K type strain sequencing project: providing services to taxonomists for standard genome sequencing and annotation.</title>
        <authorList>
            <consortium name="The Broad Institute Genomics Platform"/>
            <consortium name="The Broad Institute Genome Sequencing Center for Infectious Disease"/>
            <person name="Wu L."/>
            <person name="Ma J."/>
        </authorList>
    </citation>
    <scope>NUCLEOTIDE SEQUENCE [LARGE SCALE GENOMIC DNA]</scope>
    <source>
        <strain evidence="10">CGMCC 4.7645</strain>
    </source>
</reference>
<dbReference type="InterPro" id="IPR020846">
    <property type="entry name" value="MFS_dom"/>
</dbReference>
<evidence type="ECO:0000256" key="5">
    <source>
        <dbReference type="ARBA" id="ARBA00022989"/>
    </source>
</evidence>
<dbReference type="PANTHER" id="PTHR23513">
    <property type="entry name" value="INTEGRAL MEMBRANE EFFLUX PROTEIN-RELATED"/>
    <property type="match status" value="1"/>
</dbReference>
<evidence type="ECO:0000256" key="4">
    <source>
        <dbReference type="ARBA" id="ARBA00022692"/>
    </source>
</evidence>
<sequence length="421" mass="43328">MNLEQTTERARLGKPFTVLWTAATVSTIGDGIRLAALPLLAAAVSRDPLAVAAVSFSGQLPWLLISLVAGALGDRWDRRTLMWTVDLGRALVMLMLAIIVMTSTAGIVVLSAVAAFIGVGQTLFDSSSQALLPTIVPRAALPSANNRLTTTRITINSFVGPPLGGVLFAAVAALPFVADAASFGMAAALTGILLPVERAGRGSRDAGQVRTPSLWSDIREGVHWLARHRVLRSVAALIAVVNFTQAATQSVLVLYALQDLEMTQRGYGVLLAASGVGGLLGGLCGPALRKAIPPAALFAATIVITVPIFVVLGLTSIPAVAAAMIGLNSFAGLTASVLLQTLRQSLVPDRLMARVVSAMGLLAVGIGLPMGSIAGGLLANVFGLRATFLASAVLIAISMIVVPRVSKAISGRHHAPDGGTP</sequence>
<feature type="transmembrane region" description="Helical" evidence="7">
    <location>
        <begin position="12"/>
        <end position="29"/>
    </location>
</feature>